<dbReference type="AlphaFoldDB" id="A0A4R2P3W0"/>
<comment type="similarity">
    <text evidence="1">Belongs to the carbohydrate kinase PfkB family.</text>
</comment>
<evidence type="ECO:0000256" key="2">
    <source>
        <dbReference type="ARBA" id="ARBA00022679"/>
    </source>
</evidence>
<dbReference type="Pfam" id="PF00294">
    <property type="entry name" value="PfkB"/>
    <property type="match status" value="1"/>
</dbReference>
<dbReference type="PANTHER" id="PTHR43085:SF57">
    <property type="entry name" value="CARBOHYDRATE KINASE PFKB DOMAIN-CONTAINING PROTEIN"/>
    <property type="match status" value="1"/>
</dbReference>
<proteinExistence type="inferred from homology"/>
<comment type="caution">
    <text evidence="5">The sequence shown here is derived from an EMBL/GenBank/DDBJ whole genome shotgun (WGS) entry which is preliminary data.</text>
</comment>
<organism evidence="5 6">
    <name type="scientific">Tenacibaculum skagerrakense</name>
    <dbReference type="NCBI Taxonomy" id="186571"/>
    <lineage>
        <taxon>Bacteria</taxon>
        <taxon>Pseudomonadati</taxon>
        <taxon>Bacteroidota</taxon>
        <taxon>Flavobacteriia</taxon>
        <taxon>Flavobacteriales</taxon>
        <taxon>Flavobacteriaceae</taxon>
        <taxon>Tenacibaculum</taxon>
    </lineage>
</organism>
<dbReference type="Gene3D" id="3.40.1190.30">
    <property type="match status" value="1"/>
</dbReference>
<accession>A0A4R2P3W0</accession>
<keyword evidence="6" id="KW-1185">Reference proteome</keyword>
<evidence type="ECO:0000256" key="3">
    <source>
        <dbReference type="ARBA" id="ARBA00022777"/>
    </source>
</evidence>
<gene>
    <name evidence="5" type="ORF">EV195_101791</name>
</gene>
<keyword evidence="2" id="KW-0808">Transferase</keyword>
<evidence type="ECO:0000313" key="6">
    <source>
        <dbReference type="Proteomes" id="UP000294564"/>
    </source>
</evidence>
<dbReference type="EMBL" id="SLXM01000001">
    <property type="protein sequence ID" value="TCP28611.1"/>
    <property type="molecule type" value="Genomic_DNA"/>
</dbReference>
<keyword evidence="3 5" id="KW-0418">Kinase</keyword>
<sequence>MVIKDIDIFCVGETIVDLIGIEAKDSIKNTNKFERHLGGSPTNVALNCSKLKLKVALASSVGEDNLGNYIHEELIKNQIDISCVKLIDNMATSIILVSKTTETPDFIPYRNADYYIYESQIKEHTILRSKIFHTTCFALSRDPAQTTILKYAELAYKNGSKTSIDLNFSSKIWTNRDDALKVIMKYCKYNPLIKISLDDMHRIFGSTMSENEMFAFFHNQNVDLICLTKGKEGVVISERNKKTYAFPSIKIPNIKDATGAGDAFWSGFLYGFIHEFTIEKSVQTGLLISALKLQGKNINNY</sequence>
<dbReference type="OrthoDB" id="9813569at2"/>
<evidence type="ECO:0000313" key="5">
    <source>
        <dbReference type="EMBL" id="TCP28611.1"/>
    </source>
</evidence>
<reference evidence="5 6" key="1">
    <citation type="submission" date="2019-03" db="EMBL/GenBank/DDBJ databases">
        <title>Genomic Encyclopedia of Type Strains, Phase IV (KMG-IV): sequencing the most valuable type-strain genomes for metagenomic binning, comparative biology and taxonomic classification.</title>
        <authorList>
            <person name="Goeker M."/>
        </authorList>
    </citation>
    <scope>NUCLEOTIDE SEQUENCE [LARGE SCALE GENOMIC DNA]</scope>
    <source>
        <strain evidence="5 6">DSM 14836</strain>
    </source>
</reference>
<dbReference type="Gene3D" id="3.40.1620.20">
    <property type="match status" value="1"/>
</dbReference>
<dbReference type="GO" id="GO:0016301">
    <property type="term" value="F:kinase activity"/>
    <property type="evidence" value="ECO:0007669"/>
    <property type="project" value="UniProtKB-KW"/>
</dbReference>
<dbReference type="SUPFAM" id="SSF53613">
    <property type="entry name" value="Ribokinase-like"/>
    <property type="match status" value="1"/>
</dbReference>
<evidence type="ECO:0000256" key="1">
    <source>
        <dbReference type="ARBA" id="ARBA00010688"/>
    </source>
</evidence>
<dbReference type="Proteomes" id="UP000294564">
    <property type="component" value="Unassembled WGS sequence"/>
</dbReference>
<dbReference type="Gene3D" id="6.10.140.490">
    <property type="match status" value="1"/>
</dbReference>
<dbReference type="InterPro" id="IPR029056">
    <property type="entry name" value="Ribokinase-like"/>
</dbReference>
<protein>
    <submittedName>
        <fullName evidence="5">Fructokinase</fullName>
    </submittedName>
</protein>
<dbReference type="PANTHER" id="PTHR43085">
    <property type="entry name" value="HEXOKINASE FAMILY MEMBER"/>
    <property type="match status" value="1"/>
</dbReference>
<dbReference type="RefSeq" id="WP_132793127.1">
    <property type="nucleotide sequence ID" value="NZ_SLXM01000001.1"/>
</dbReference>
<evidence type="ECO:0000259" key="4">
    <source>
        <dbReference type="Pfam" id="PF00294"/>
    </source>
</evidence>
<feature type="domain" description="Carbohydrate kinase PfkB" evidence="4">
    <location>
        <begin position="7"/>
        <end position="297"/>
    </location>
</feature>
<dbReference type="InterPro" id="IPR050306">
    <property type="entry name" value="PfkB_Carbo_kinase"/>
</dbReference>
<name>A0A4R2P3W0_9FLAO</name>
<dbReference type="InterPro" id="IPR011611">
    <property type="entry name" value="PfkB_dom"/>
</dbReference>